<protein>
    <submittedName>
        <fullName evidence="1">Uncharacterized protein</fullName>
    </submittedName>
</protein>
<evidence type="ECO:0000313" key="1">
    <source>
        <dbReference type="EMBL" id="KAH9424745.1"/>
    </source>
</evidence>
<proteinExistence type="predicted"/>
<keyword evidence="2" id="KW-1185">Reference proteome</keyword>
<name>A0ABQ8JQ52_DERPT</name>
<reference evidence="1 2" key="2">
    <citation type="journal article" date="2022" name="Mol. Biol. Evol.">
        <title>Comparative Genomics Reveals Insights into the Divergent Evolution of Astigmatic Mites and Household Pest Adaptations.</title>
        <authorList>
            <person name="Xiong Q."/>
            <person name="Wan A.T."/>
            <person name="Liu X."/>
            <person name="Fung C.S."/>
            <person name="Xiao X."/>
            <person name="Malainual N."/>
            <person name="Hou J."/>
            <person name="Wang L."/>
            <person name="Wang M."/>
            <person name="Yang K.Y."/>
            <person name="Cui Y."/>
            <person name="Leung E.L."/>
            <person name="Nong W."/>
            <person name="Shin S.K."/>
            <person name="Au S.W."/>
            <person name="Jeong K.Y."/>
            <person name="Chew F.T."/>
            <person name="Hui J.H."/>
            <person name="Leung T.F."/>
            <person name="Tungtrongchitr A."/>
            <person name="Zhong N."/>
            <person name="Liu Z."/>
            <person name="Tsui S.K."/>
        </authorList>
    </citation>
    <scope>NUCLEOTIDE SEQUENCE [LARGE SCALE GENOMIC DNA]</scope>
    <source>
        <strain evidence="1">Derp</strain>
    </source>
</reference>
<reference evidence="1 2" key="1">
    <citation type="journal article" date="2018" name="J. Allergy Clin. Immunol.">
        <title>High-quality assembly of Dermatophagoides pteronyssinus genome and transcriptome reveals a wide range of novel allergens.</title>
        <authorList>
            <person name="Liu X.Y."/>
            <person name="Yang K.Y."/>
            <person name="Wang M.Q."/>
            <person name="Kwok J.S."/>
            <person name="Zeng X."/>
            <person name="Yang Z."/>
            <person name="Xiao X.J."/>
            <person name="Lau C.P."/>
            <person name="Li Y."/>
            <person name="Huang Z.M."/>
            <person name="Ba J.G."/>
            <person name="Yim A.K."/>
            <person name="Ouyang C.Y."/>
            <person name="Ngai S.M."/>
            <person name="Chan T.F."/>
            <person name="Leung E.L."/>
            <person name="Liu L."/>
            <person name="Liu Z.G."/>
            <person name="Tsui S.K."/>
        </authorList>
    </citation>
    <scope>NUCLEOTIDE SEQUENCE [LARGE SCALE GENOMIC DNA]</scope>
    <source>
        <strain evidence="1">Derp</strain>
    </source>
</reference>
<comment type="caution">
    <text evidence="1">The sequence shown here is derived from an EMBL/GenBank/DDBJ whole genome shotgun (WGS) entry which is preliminary data.</text>
</comment>
<evidence type="ECO:0000313" key="2">
    <source>
        <dbReference type="Proteomes" id="UP000887458"/>
    </source>
</evidence>
<organism evidence="1 2">
    <name type="scientific">Dermatophagoides pteronyssinus</name>
    <name type="common">European house dust mite</name>
    <dbReference type="NCBI Taxonomy" id="6956"/>
    <lineage>
        <taxon>Eukaryota</taxon>
        <taxon>Metazoa</taxon>
        <taxon>Ecdysozoa</taxon>
        <taxon>Arthropoda</taxon>
        <taxon>Chelicerata</taxon>
        <taxon>Arachnida</taxon>
        <taxon>Acari</taxon>
        <taxon>Acariformes</taxon>
        <taxon>Sarcoptiformes</taxon>
        <taxon>Astigmata</taxon>
        <taxon>Psoroptidia</taxon>
        <taxon>Analgoidea</taxon>
        <taxon>Pyroglyphidae</taxon>
        <taxon>Dermatophagoidinae</taxon>
        <taxon>Dermatophagoides</taxon>
    </lineage>
</organism>
<gene>
    <name evidence="1" type="ORF">DERP_012729</name>
</gene>
<sequence length="192" mass="22702">MSSNGSTSTLHENCYRNGFSWPLPKSLFQHYPDYRQGPKPWTIICRHCNKQFNIIHHKRRQNSIELMKRHRQQHQLIQQHQQQQKTIPKPNLKIRISLNKQNNHCQSLLIHDYHNNNQIFVANKSCSMDLQRLPLKKRFSSNFQRKYDNQFHDIQSSSPSSTTTTAARSINRKLSPFINTASNKKIEIITID</sequence>
<dbReference type="EMBL" id="NJHN03000026">
    <property type="protein sequence ID" value="KAH9424745.1"/>
    <property type="molecule type" value="Genomic_DNA"/>
</dbReference>
<accession>A0ABQ8JQ52</accession>
<dbReference type="Proteomes" id="UP000887458">
    <property type="component" value="Unassembled WGS sequence"/>
</dbReference>